<organism evidence="10 11">
    <name type="scientific">Lyophyllum shimeji</name>
    <name type="common">Hon-shimeji</name>
    <name type="synonym">Tricholoma shimeji</name>
    <dbReference type="NCBI Taxonomy" id="47721"/>
    <lineage>
        <taxon>Eukaryota</taxon>
        <taxon>Fungi</taxon>
        <taxon>Dikarya</taxon>
        <taxon>Basidiomycota</taxon>
        <taxon>Agaricomycotina</taxon>
        <taxon>Agaricomycetes</taxon>
        <taxon>Agaricomycetidae</taxon>
        <taxon>Agaricales</taxon>
        <taxon>Tricholomatineae</taxon>
        <taxon>Lyophyllaceae</taxon>
        <taxon>Lyophyllum</taxon>
    </lineage>
</organism>
<dbReference type="AlphaFoldDB" id="A0A9P3PTZ9"/>
<keyword evidence="5" id="KW-0694">RNA-binding</keyword>
<evidence type="ECO:0000313" key="10">
    <source>
        <dbReference type="EMBL" id="GLB41960.1"/>
    </source>
</evidence>
<evidence type="ECO:0000256" key="1">
    <source>
        <dbReference type="ARBA" id="ARBA00004123"/>
    </source>
</evidence>
<feature type="region of interest" description="Disordered" evidence="8">
    <location>
        <begin position="323"/>
        <end position="343"/>
    </location>
</feature>
<proteinExistence type="inferred from homology"/>
<dbReference type="InterPro" id="IPR019167">
    <property type="entry name" value="PAT1_dom"/>
</dbReference>
<feature type="compositionally biased region" description="Polar residues" evidence="8">
    <location>
        <begin position="94"/>
        <end position="103"/>
    </location>
</feature>
<evidence type="ECO:0000256" key="7">
    <source>
        <dbReference type="SAM" id="Coils"/>
    </source>
</evidence>
<keyword evidence="11" id="KW-1185">Reference proteome</keyword>
<evidence type="ECO:0000313" key="11">
    <source>
        <dbReference type="Proteomes" id="UP001063166"/>
    </source>
</evidence>
<comment type="similarity">
    <text evidence="3">Belongs to the PAT1 family.</text>
</comment>
<keyword evidence="4" id="KW-0963">Cytoplasm</keyword>
<dbReference type="EMBL" id="BRPK01000010">
    <property type="protein sequence ID" value="GLB41960.1"/>
    <property type="molecule type" value="Genomic_DNA"/>
</dbReference>
<accession>A0A9P3PTZ9</accession>
<evidence type="ECO:0000256" key="8">
    <source>
        <dbReference type="SAM" id="MobiDB-lite"/>
    </source>
</evidence>
<feature type="coiled-coil region" evidence="7">
    <location>
        <begin position="172"/>
        <end position="241"/>
    </location>
</feature>
<keyword evidence="7" id="KW-0175">Coiled coil</keyword>
<name>A0A9P3PTZ9_LYOSH</name>
<feature type="region of interest" description="Disordered" evidence="8">
    <location>
        <begin position="125"/>
        <end position="168"/>
    </location>
</feature>
<evidence type="ECO:0000256" key="5">
    <source>
        <dbReference type="ARBA" id="ARBA00022884"/>
    </source>
</evidence>
<feature type="domain" description="mRNA decay factor PAT1" evidence="9">
    <location>
        <begin position="35"/>
        <end position="931"/>
    </location>
</feature>
<dbReference type="GO" id="GO:0033962">
    <property type="term" value="P:P-body assembly"/>
    <property type="evidence" value="ECO:0007669"/>
    <property type="project" value="TreeGrafter"/>
</dbReference>
<dbReference type="GO" id="GO:0000932">
    <property type="term" value="C:P-body"/>
    <property type="evidence" value="ECO:0007669"/>
    <property type="project" value="UniProtKB-SubCell"/>
</dbReference>
<dbReference type="PANTHER" id="PTHR21551">
    <property type="entry name" value="TOPOISOMERASE II-ASSOCIATED PROTEIN PAT1"/>
    <property type="match status" value="1"/>
</dbReference>
<protein>
    <submittedName>
        <fullName evidence="10">Topoisomerase II-associated protein PAT1</fullName>
    </submittedName>
</protein>
<dbReference type="Proteomes" id="UP001063166">
    <property type="component" value="Unassembled WGS sequence"/>
</dbReference>
<dbReference type="OrthoDB" id="74835at2759"/>
<feature type="compositionally biased region" description="Basic and acidic residues" evidence="8">
    <location>
        <begin position="80"/>
        <end position="89"/>
    </location>
</feature>
<dbReference type="InterPro" id="IPR039900">
    <property type="entry name" value="Pat1-like"/>
</dbReference>
<evidence type="ECO:0000256" key="2">
    <source>
        <dbReference type="ARBA" id="ARBA00004201"/>
    </source>
</evidence>
<reference evidence="10" key="1">
    <citation type="submission" date="2022-07" db="EMBL/GenBank/DDBJ databases">
        <title>The genome of Lyophyllum shimeji provides insight into the initial evolution of ectomycorrhizal fungal genome.</title>
        <authorList>
            <person name="Kobayashi Y."/>
            <person name="Shibata T."/>
            <person name="Hirakawa H."/>
            <person name="Shigenobu S."/>
            <person name="Nishiyama T."/>
            <person name="Yamada A."/>
            <person name="Hasebe M."/>
            <person name="Kawaguchi M."/>
        </authorList>
    </citation>
    <scope>NUCLEOTIDE SEQUENCE</scope>
    <source>
        <strain evidence="10">AT787</strain>
    </source>
</reference>
<dbReference type="GO" id="GO:0005634">
    <property type="term" value="C:nucleus"/>
    <property type="evidence" value="ECO:0007669"/>
    <property type="project" value="UniProtKB-SubCell"/>
</dbReference>
<feature type="region of interest" description="Disordered" evidence="8">
    <location>
        <begin position="247"/>
        <end position="274"/>
    </location>
</feature>
<sequence>MSFFGFEQKDLEHEKLNFKNPDSLGSEELAVYTWGEEGYDGLGDLLQEGRDELNDETFGTDVAVGKDFDFSSPALPDPVKPVKEAKTTVKEQAPQVNQIQSSRSTTHSLEAIWDDKSPFSVLPRATSRSALNDPRRASPAVSRFSPLDQTRSSPAISQQLPAHGGAQPGRTLQEIEAEMRAAAQQARQRQLLEQQQEQQLLQQQEEEALRLLQLQRERERERQLQQEREFERQQMLQYQEQQRQLPYQRGLQQQQLEQLQHQRTPPPRMLPSVSQSPRFLEHQRQILLLQQQQEQQQQQRLQELQEQLRYEEMERQAMARLQMQQSHSPNHFAHRRQPSGPTPAELQAAHLLQQQQRDRRSQSPNVGARLPVSLRDGMAYLPQNIQLQQRLLSELAQAEYIREMHGASLPEQEALRNEAMRKIVEAEKMEEKRRRKAAKIAHMSRYNDLMTQSDKDFITRIQVSQLVTQDPYADDFYAQVYGAILRSRMGIQAQDDRVLKFTSGGGVGLGLAQKAGNRRPNAMLRMEQQVERIVNNARKREEEKGLHSLHSLQGALGKTSGRSYKAAPRQLLQVDSDSIQKPKEGAAQEAAKLGREALGNAADMDGLVRKEPLSHREILVAVESLYDIVLSTENVKRNEPGPEDTDEYAAEWNKEYEASVDRLWAGLKVMVPLETSNPHPFISLLIPSKGKKILPRATRHLSHDRMYTLLTLLVACFDQLDVVQNAHILDTVEESKERAEVERQSEAFLLGVLHSILPVVARAELRIVTGLLGLLLDRTNVLRVAQSGAGIALLTLFLSRVEVMKQAIASGVEMAEKPTPEEAQQWQLMFDHLFQFLAPHLPLLFPSTRIAANMPPGHAKPVDHADQPVWQLLAAIALHAVSEQQHILVATLRDKILENVVSVNKGWVASEDERQTKLANVNLFLHALGLDSSQIAL</sequence>
<feature type="compositionally biased region" description="Polar residues" evidence="8">
    <location>
        <begin position="147"/>
        <end position="160"/>
    </location>
</feature>
<comment type="subcellular location">
    <subcellularLocation>
        <location evidence="2">Cytoplasm</location>
        <location evidence="2">P-body</location>
    </subcellularLocation>
    <subcellularLocation>
        <location evidence="1">Nucleus</location>
    </subcellularLocation>
</comment>
<feature type="compositionally biased region" description="Low complexity" evidence="8">
    <location>
        <begin position="247"/>
        <end position="263"/>
    </location>
</feature>
<evidence type="ECO:0000256" key="6">
    <source>
        <dbReference type="ARBA" id="ARBA00023242"/>
    </source>
</evidence>
<keyword evidence="6" id="KW-0539">Nucleus</keyword>
<feature type="coiled-coil region" evidence="7">
    <location>
        <begin position="287"/>
        <end position="321"/>
    </location>
</feature>
<dbReference type="GO" id="GO:0000290">
    <property type="term" value="P:deadenylation-dependent decapping of nuclear-transcribed mRNA"/>
    <property type="evidence" value="ECO:0007669"/>
    <property type="project" value="InterPro"/>
</dbReference>
<evidence type="ECO:0000256" key="4">
    <source>
        <dbReference type="ARBA" id="ARBA00022490"/>
    </source>
</evidence>
<dbReference type="GO" id="GO:0003723">
    <property type="term" value="F:RNA binding"/>
    <property type="evidence" value="ECO:0007669"/>
    <property type="project" value="UniProtKB-KW"/>
</dbReference>
<gene>
    <name evidence="10" type="primary">PAT1</name>
    <name evidence="10" type="ORF">LshimejAT787_1005600</name>
</gene>
<feature type="region of interest" description="Disordered" evidence="8">
    <location>
        <begin position="69"/>
        <end position="103"/>
    </location>
</feature>
<dbReference type="Pfam" id="PF09770">
    <property type="entry name" value="PAT1"/>
    <property type="match status" value="1"/>
</dbReference>
<evidence type="ECO:0000259" key="9">
    <source>
        <dbReference type="Pfam" id="PF09770"/>
    </source>
</evidence>
<dbReference type="PANTHER" id="PTHR21551:SF0">
    <property type="entry name" value="PROTEIN ASSOCIATED WITH TOPO II RELATED-1, ISOFORM A"/>
    <property type="match status" value="1"/>
</dbReference>
<comment type="caution">
    <text evidence="10">The sequence shown here is derived from an EMBL/GenBank/DDBJ whole genome shotgun (WGS) entry which is preliminary data.</text>
</comment>
<evidence type="ECO:0000256" key="3">
    <source>
        <dbReference type="ARBA" id="ARBA00009138"/>
    </source>
</evidence>